<feature type="non-terminal residue" evidence="1">
    <location>
        <position position="1"/>
    </location>
</feature>
<sequence>FSPITTSVRRTSLDKALRLSGRDFGTFPSTGKIYSNRQCFISKTSEREEDKM</sequence>
<proteinExistence type="predicted"/>
<evidence type="ECO:0000313" key="1">
    <source>
        <dbReference type="EMBL" id="GFQ91393.1"/>
    </source>
</evidence>
<gene>
    <name evidence="1" type="ORF">TNCT_39011</name>
</gene>
<dbReference type="AlphaFoldDB" id="A0A8X6GWS7"/>
<dbReference type="Proteomes" id="UP000887116">
    <property type="component" value="Unassembled WGS sequence"/>
</dbReference>
<reference evidence="1" key="1">
    <citation type="submission" date="2020-07" db="EMBL/GenBank/DDBJ databases">
        <title>Multicomponent nature underlies the extraordinary mechanical properties of spider dragline silk.</title>
        <authorList>
            <person name="Kono N."/>
            <person name="Nakamura H."/>
            <person name="Mori M."/>
            <person name="Yoshida Y."/>
            <person name="Ohtoshi R."/>
            <person name="Malay A.D."/>
            <person name="Moran D.A.P."/>
            <person name="Tomita M."/>
            <person name="Numata K."/>
            <person name="Arakawa K."/>
        </authorList>
    </citation>
    <scope>NUCLEOTIDE SEQUENCE</scope>
</reference>
<accession>A0A8X6GWS7</accession>
<comment type="caution">
    <text evidence="1">The sequence shown here is derived from an EMBL/GenBank/DDBJ whole genome shotgun (WGS) entry which is preliminary data.</text>
</comment>
<organism evidence="1 2">
    <name type="scientific">Trichonephila clavata</name>
    <name type="common">Joro spider</name>
    <name type="synonym">Nephila clavata</name>
    <dbReference type="NCBI Taxonomy" id="2740835"/>
    <lineage>
        <taxon>Eukaryota</taxon>
        <taxon>Metazoa</taxon>
        <taxon>Ecdysozoa</taxon>
        <taxon>Arthropoda</taxon>
        <taxon>Chelicerata</taxon>
        <taxon>Arachnida</taxon>
        <taxon>Araneae</taxon>
        <taxon>Araneomorphae</taxon>
        <taxon>Entelegynae</taxon>
        <taxon>Araneoidea</taxon>
        <taxon>Nephilidae</taxon>
        <taxon>Trichonephila</taxon>
    </lineage>
</organism>
<evidence type="ECO:0000313" key="2">
    <source>
        <dbReference type="Proteomes" id="UP000887116"/>
    </source>
</evidence>
<name>A0A8X6GWS7_TRICU</name>
<protein>
    <submittedName>
        <fullName evidence="1">Uncharacterized protein</fullName>
    </submittedName>
</protein>
<dbReference type="EMBL" id="BMAO01033721">
    <property type="protein sequence ID" value="GFQ91393.1"/>
    <property type="molecule type" value="Genomic_DNA"/>
</dbReference>
<keyword evidence="2" id="KW-1185">Reference proteome</keyword>